<evidence type="ECO:0000313" key="1">
    <source>
        <dbReference type="EMBL" id="KZT65404.1"/>
    </source>
</evidence>
<keyword evidence="2" id="KW-1185">Reference proteome</keyword>
<accession>A0A165M9Q2</accession>
<organism evidence="1 2">
    <name type="scientific">Daedalea quercina L-15889</name>
    <dbReference type="NCBI Taxonomy" id="1314783"/>
    <lineage>
        <taxon>Eukaryota</taxon>
        <taxon>Fungi</taxon>
        <taxon>Dikarya</taxon>
        <taxon>Basidiomycota</taxon>
        <taxon>Agaricomycotina</taxon>
        <taxon>Agaricomycetes</taxon>
        <taxon>Polyporales</taxon>
        <taxon>Fomitopsis</taxon>
    </lineage>
</organism>
<reference evidence="1 2" key="1">
    <citation type="journal article" date="2016" name="Mol. Biol. Evol.">
        <title>Comparative Genomics of Early-Diverging Mushroom-Forming Fungi Provides Insights into the Origins of Lignocellulose Decay Capabilities.</title>
        <authorList>
            <person name="Nagy L.G."/>
            <person name="Riley R."/>
            <person name="Tritt A."/>
            <person name="Adam C."/>
            <person name="Daum C."/>
            <person name="Floudas D."/>
            <person name="Sun H."/>
            <person name="Yadav J.S."/>
            <person name="Pangilinan J."/>
            <person name="Larsson K.H."/>
            <person name="Matsuura K."/>
            <person name="Barry K."/>
            <person name="Labutti K."/>
            <person name="Kuo R."/>
            <person name="Ohm R.A."/>
            <person name="Bhattacharya S.S."/>
            <person name="Shirouzu T."/>
            <person name="Yoshinaga Y."/>
            <person name="Martin F.M."/>
            <person name="Grigoriev I.V."/>
            <person name="Hibbett D.S."/>
        </authorList>
    </citation>
    <scope>NUCLEOTIDE SEQUENCE [LARGE SCALE GENOMIC DNA]</scope>
    <source>
        <strain evidence="1 2">L-15889</strain>
    </source>
</reference>
<dbReference type="EMBL" id="KV429106">
    <property type="protein sequence ID" value="KZT65404.1"/>
    <property type="molecule type" value="Genomic_DNA"/>
</dbReference>
<proteinExistence type="predicted"/>
<dbReference type="AlphaFoldDB" id="A0A165M9Q2"/>
<protein>
    <submittedName>
        <fullName evidence="1">Uncharacterized protein</fullName>
    </submittedName>
</protein>
<dbReference type="OrthoDB" id="2785624at2759"/>
<dbReference type="SUPFAM" id="SSF52540">
    <property type="entry name" value="P-loop containing nucleoside triphosphate hydrolases"/>
    <property type="match status" value="1"/>
</dbReference>
<dbReference type="Proteomes" id="UP000076727">
    <property type="component" value="Unassembled WGS sequence"/>
</dbReference>
<name>A0A165M9Q2_9APHY</name>
<sequence length="84" mass="9363">MPPVLSTRGLRPAWAVTVPKSQGLTLDRACIGLGSRGFCLGLTFVALSRAHTLESLMLLDKIDYTGVRWLGGKVLEQWLEDWRH</sequence>
<dbReference type="CDD" id="cd18809">
    <property type="entry name" value="SF1_C_RecD"/>
    <property type="match status" value="1"/>
</dbReference>
<evidence type="ECO:0000313" key="2">
    <source>
        <dbReference type="Proteomes" id="UP000076727"/>
    </source>
</evidence>
<gene>
    <name evidence="1" type="ORF">DAEQUDRAFT_731448</name>
</gene>
<feature type="non-terminal residue" evidence="1">
    <location>
        <position position="84"/>
    </location>
</feature>
<dbReference type="InterPro" id="IPR027417">
    <property type="entry name" value="P-loop_NTPase"/>
</dbReference>